<gene>
    <name evidence="4" type="ORF">GT037_000803</name>
</gene>
<proteinExistence type="inferred from homology"/>
<dbReference type="PANTHER" id="PTHR21431:SF0">
    <property type="entry name" value="PREFOLDIN SUBUNIT 6"/>
    <property type="match status" value="1"/>
</dbReference>
<dbReference type="FunFam" id="1.10.287.370:FF:000003">
    <property type="entry name" value="Prefoldin subunit 6"/>
    <property type="match status" value="1"/>
</dbReference>
<feature type="coiled-coil region" evidence="3">
    <location>
        <begin position="95"/>
        <end position="122"/>
    </location>
</feature>
<evidence type="ECO:0000256" key="1">
    <source>
        <dbReference type="ARBA" id="ARBA00008045"/>
    </source>
</evidence>
<dbReference type="InterPro" id="IPR002777">
    <property type="entry name" value="PFD_beta-like"/>
</dbReference>
<reference evidence="4" key="1">
    <citation type="submission" date="2020-01" db="EMBL/GenBank/DDBJ databases">
        <authorList>
            <person name="Feng Z.H.Z."/>
        </authorList>
    </citation>
    <scope>NUCLEOTIDE SEQUENCE</scope>
    <source>
        <strain evidence="4">CBS107.38</strain>
    </source>
</reference>
<evidence type="ECO:0000256" key="3">
    <source>
        <dbReference type="SAM" id="Coils"/>
    </source>
</evidence>
<keyword evidence="2" id="KW-0143">Chaperone</keyword>
<dbReference type="AlphaFoldDB" id="A0A8H7BLS2"/>
<dbReference type="Pfam" id="PF01920">
    <property type="entry name" value="Prefoldin_2"/>
    <property type="match status" value="1"/>
</dbReference>
<dbReference type="GeneID" id="62199028"/>
<accession>A0A8H7BLS2</accession>
<dbReference type="PANTHER" id="PTHR21431">
    <property type="entry name" value="PREFOLDIN SUBUNIT 6"/>
    <property type="match status" value="1"/>
</dbReference>
<dbReference type="CDD" id="cd23161">
    <property type="entry name" value="Prefoldin_6"/>
    <property type="match status" value="1"/>
</dbReference>
<keyword evidence="5" id="KW-1185">Reference proteome</keyword>
<dbReference type="GO" id="GO:0051131">
    <property type="term" value="P:chaperone-mediated protein complex assembly"/>
    <property type="evidence" value="ECO:0007669"/>
    <property type="project" value="TreeGrafter"/>
</dbReference>
<sequence>MADVQKKLQALSDSYQGLQAGKAFALLTNSLVNLGTELGTAVEARQKLESQQQENSTVKKEFDILDDDANIYKQIGPVLLKQDKTEAVMSVNGRLEFIDKQIKDIEKQIQGIQDKSEKIKGEPDYPDTVGGTAIATGGGVVMKSECGRFISPSDSDSDHDYNSSYDDEINLKEQEWNMPSSPGDMLLINKQPLDVDCLAESVITMVETILPALASVSPGMSTFSLSSREHLFISLRSRYRLGPVTPQRDHP</sequence>
<keyword evidence="3" id="KW-0175">Coiled coil</keyword>
<comment type="similarity">
    <text evidence="1">Belongs to the prefoldin subunit beta family.</text>
</comment>
<dbReference type="InterPro" id="IPR009053">
    <property type="entry name" value="Prefoldin"/>
</dbReference>
<dbReference type="Gene3D" id="1.10.287.370">
    <property type="match status" value="1"/>
</dbReference>
<name>A0A8H7BLS2_9PLEO</name>
<dbReference type="Proteomes" id="UP000596902">
    <property type="component" value="Unassembled WGS sequence"/>
</dbReference>
<dbReference type="GO" id="GO:0051082">
    <property type="term" value="F:unfolded protein binding"/>
    <property type="evidence" value="ECO:0007669"/>
    <property type="project" value="InterPro"/>
</dbReference>
<dbReference type="GO" id="GO:0005737">
    <property type="term" value="C:cytoplasm"/>
    <property type="evidence" value="ECO:0007669"/>
    <property type="project" value="TreeGrafter"/>
</dbReference>
<dbReference type="EMBL" id="JAAABM010000001">
    <property type="protein sequence ID" value="KAF7681827.1"/>
    <property type="molecule type" value="Genomic_DNA"/>
</dbReference>
<dbReference type="GO" id="GO:0051087">
    <property type="term" value="F:protein-folding chaperone binding"/>
    <property type="evidence" value="ECO:0007669"/>
    <property type="project" value="TreeGrafter"/>
</dbReference>
<evidence type="ECO:0000313" key="5">
    <source>
        <dbReference type="Proteomes" id="UP000596902"/>
    </source>
</evidence>
<comment type="caution">
    <text evidence="4">The sequence shown here is derived from an EMBL/GenBank/DDBJ whole genome shotgun (WGS) entry which is preliminary data.</text>
</comment>
<evidence type="ECO:0000256" key="2">
    <source>
        <dbReference type="ARBA" id="ARBA00023186"/>
    </source>
</evidence>
<dbReference type="SUPFAM" id="SSF46579">
    <property type="entry name" value="Prefoldin"/>
    <property type="match status" value="1"/>
</dbReference>
<evidence type="ECO:0000313" key="4">
    <source>
        <dbReference type="EMBL" id="KAF7681827.1"/>
    </source>
</evidence>
<organism evidence="4 5">
    <name type="scientific">Alternaria burnsii</name>
    <dbReference type="NCBI Taxonomy" id="1187904"/>
    <lineage>
        <taxon>Eukaryota</taxon>
        <taxon>Fungi</taxon>
        <taxon>Dikarya</taxon>
        <taxon>Ascomycota</taxon>
        <taxon>Pezizomycotina</taxon>
        <taxon>Dothideomycetes</taxon>
        <taxon>Pleosporomycetidae</taxon>
        <taxon>Pleosporales</taxon>
        <taxon>Pleosporineae</taxon>
        <taxon>Pleosporaceae</taxon>
        <taxon>Alternaria</taxon>
        <taxon>Alternaria sect. Alternaria</taxon>
    </lineage>
</organism>
<reference evidence="4" key="2">
    <citation type="submission" date="2020-08" db="EMBL/GenBank/DDBJ databases">
        <title>Draft Genome Sequence of Cumin Blight Pathogen Alternaria burnsii.</title>
        <authorList>
            <person name="Feng Z."/>
        </authorList>
    </citation>
    <scope>NUCLEOTIDE SEQUENCE</scope>
    <source>
        <strain evidence="4">CBS107.38</strain>
    </source>
</reference>
<protein>
    <submittedName>
        <fullName evidence="4">Protein folding</fullName>
    </submittedName>
</protein>
<dbReference type="GO" id="GO:0006457">
    <property type="term" value="P:protein folding"/>
    <property type="evidence" value="ECO:0007669"/>
    <property type="project" value="InterPro"/>
</dbReference>
<dbReference type="GO" id="GO:0016272">
    <property type="term" value="C:prefoldin complex"/>
    <property type="evidence" value="ECO:0007669"/>
    <property type="project" value="InterPro"/>
</dbReference>
<dbReference type="RefSeq" id="XP_038791706.1">
    <property type="nucleotide sequence ID" value="XM_038925850.1"/>
</dbReference>